<evidence type="ECO:0000256" key="9">
    <source>
        <dbReference type="ARBA" id="ARBA00023027"/>
    </source>
</evidence>
<evidence type="ECO:0000256" key="13">
    <source>
        <dbReference type="RuleBase" id="RU003692"/>
    </source>
</evidence>
<comment type="caution">
    <text evidence="16">The sequence shown here is derived from an EMBL/GenBank/DDBJ whole genome shotgun (WGS) entry which is preliminary data.</text>
</comment>
<keyword evidence="7 13" id="KW-0274">FAD</keyword>
<dbReference type="PIRSF" id="PIRSF000350">
    <property type="entry name" value="Mercury_reductase_MerA"/>
    <property type="match status" value="1"/>
</dbReference>
<dbReference type="InterPro" id="IPR050151">
    <property type="entry name" value="Class-I_Pyr_Nuc-Dis_Oxidored"/>
</dbReference>
<keyword evidence="5" id="KW-0963">Cytoplasm</keyword>
<comment type="subcellular location">
    <subcellularLocation>
        <location evidence="1">Cytoplasm</location>
    </subcellularLocation>
</comment>
<dbReference type="Pfam" id="PF07992">
    <property type="entry name" value="Pyr_redox_2"/>
    <property type="match status" value="1"/>
</dbReference>
<evidence type="ECO:0000256" key="2">
    <source>
        <dbReference type="ARBA" id="ARBA00007532"/>
    </source>
</evidence>
<dbReference type="Gene3D" id="3.30.390.30">
    <property type="match status" value="1"/>
</dbReference>
<organism evidence="16 17">
    <name type="scientific">Clostridium lapidicellarium</name>
    <dbReference type="NCBI Taxonomy" id="3240931"/>
    <lineage>
        <taxon>Bacteria</taxon>
        <taxon>Bacillati</taxon>
        <taxon>Bacillota</taxon>
        <taxon>Clostridia</taxon>
        <taxon>Eubacteriales</taxon>
        <taxon>Clostridiaceae</taxon>
        <taxon>Clostridium</taxon>
    </lineage>
</organism>
<evidence type="ECO:0000313" key="16">
    <source>
        <dbReference type="EMBL" id="MEY8762872.1"/>
    </source>
</evidence>
<evidence type="ECO:0000256" key="10">
    <source>
        <dbReference type="ARBA" id="ARBA00023157"/>
    </source>
</evidence>
<proteinExistence type="inferred from homology"/>
<reference evidence="16 17" key="1">
    <citation type="submission" date="2024-08" db="EMBL/GenBank/DDBJ databases">
        <title>Clostridium lapicellarii sp. nov., and Clostridium renhuaiense sp. nov., two species isolated from the mud in a fermentation cellar used for producing sauce-flavour Chinese liquors.</title>
        <authorList>
            <person name="Yang F."/>
            <person name="Wang H."/>
            <person name="Chen L.Q."/>
            <person name="Zhou N."/>
            <person name="Lu J.J."/>
            <person name="Pu X.X."/>
            <person name="Wan B."/>
            <person name="Wang L."/>
            <person name="Liu S.J."/>
        </authorList>
    </citation>
    <scope>NUCLEOTIDE SEQUENCE [LARGE SCALE GENOMIC DNA]</scope>
    <source>
        <strain evidence="16 17">MT-113</strain>
    </source>
</reference>
<evidence type="ECO:0000256" key="5">
    <source>
        <dbReference type="ARBA" id="ARBA00022490"/>
    </source>
</evidence>
<dbReference type="InterPro" id="IPR023753">
    <property type="entry name" value="FAD/NAD-binding_dom"/>
</dbReference>
<dbReference type="GO" id="GO:0004148">
    <property type="term" value="F:dihydrolipoyl dehydrogenase (NADH) activity"/>
    <property type="evidence" value="ECO:0007669"/>
    <property type="project" value="UniProtKB-EC"/>
</dbReference>
<evidence type="ECO:0000259" key="15">
    <source>
        <dbReference type="Pfam" id="PF07992"/>
    </source>
</evidence>
<dbReference type="PROSITE" id="PS00076">
    <property type="entry name" value="PYRIDINE_REDOX_1"/>
    <property type="match status" value="1"/>
</dbReference>
<dbReference type="EMBL" id="JBGFFE010000003">
    <property type="protein sequence ID" value="MEY8762872.1"/>
    <property type="molecule type" value="Genomic_DNA"/>
</dbReference>
<sequence>MSCFNAMPKLEMTGQGEKKEYGKNNTGKTEGLKPRNVVVIGGGPGGYISAIRSAQLGNKVTLIEKAELGGTCLNVGCIPTKTLLYSAELFSEIKNSRNMGIDVSEVSINWKNLQKRKKRIVKKLVSGVKSLLAYNKVSVIKGSAKMETENSILVTKEEGEIEKIYFDDAVISTGSVPFAPLIPGIGLEGVLDSTDALNLKSLPETIVIIGGGVIGVEFASLFSSLGKKVTILEMLPFILPPIDRQISSLIARGLGKQGVSLNTECRVVKVEKTEGRLKVYFIRKGKEASVEAEKVLVAIGRQANTEDLNLKKIGIKTGKGHICVDNHMKTNIDNIYAIGDCTGKIMLAHVASEQGVVAAENISGHNVEMDYKAVPSCVYTKPEVASVGFTEEQLKESGIDYKTGIFPMGANGKAVISKETDGIVKILSDKKTEEILGAHVMAPRATDIIGEAALAIRLESTLDEIITTIHPHPTISEAFKEAALASQKRALNSIN</sequence>
<evidence type="ECO:0000256" key="12">
    <source>
        <dbReference type="ARBA" id="ARBA00049187"/>
    </source>
</evidence>
<dbReference type="RefSeq" id="WP_294182477.1">
    <property type="nucleotide sequence ID" value="NZ_JBGFFE010000003.1"/>
</dbReference>
<evidence type="ECO:0000313" key="17">
    <source>
        <dbReference type="Proteomes" id="UP001565220"/>
    </source>
</evidence>
<dbReference type="InterPro" id="IPR006258">
    <property type="entry name" value="Lipoamide_DH"/>
</dbReference>
<dbReference type="Proteomes" id="UP001565220">
    <property type="component" value="Unassembled WGS sequence"/>
</dbReference>
<dbReference type="EC" id="1.8.1.4" evidence="3 13"/>
<comment type="similarity">
    <text evidence="2 13">Belongs to the class-I pyridine nucleotide-disulfide oxidoreductase family.</text>
</comment>
<dbReference type="PRINTS" id="PR00411">
    <property type="entry name" value="PNDRDTASEI"/>
</dbReference>
<dbReference type="InterPro" id="IPR012999">
    <property type="entry name" value="Pyr_OxRdtase_I_AS"/>
</dbReference>
<comment type="catalytic activity">
    <reaction evidence="12 13">
        <text>N(6)-[(R)-dihydrolipoyl]-L-lysyl-[protein] + NAD(+) = N(6)-[(R)-lipoyl]-L-lysyl-[protein] + NADH + H(+)</text>
        <dbReference type="Rhea" id="RHEA:15045"/>
        <dbReference type="Rhea" id="RHEA-COMP:10474"/>
        <dbReference type="Rhea" id="RHEA-COMP:10475"/>
        <dbReference type="ChEBI" id="CHEBI:15378"/>
        <dbReference type="ChEBI" id="CHEBI:57540"/>
        <dbReference type="ChEBI" id="CHEBI:57945"/>
        <dbReference type="ChEBI" id="CHEBI:83099"/>
        <dbReference type="ChEBI" id="CHEBI:83100"/>
        <dbReference type="EC" id="1.8.1.4"/>
    </reaction>
</comment>
<dbReference type="InterPro" id="IPR001100">
    <property type="entry name" value="Pyr_nuc-diS_OxRdtase"/>
</dbReference>
<feature type="domain" description="Pyridine nucleotide-disulphide oxidoreductase dimerisation" evidence="14">
    <location>
        <begin position="374"/>
        <end position="483"/>
    </location>
</feature>
<dbReference type="SUPFAM" id="SSF55424">
    <property type="entry name" value="FAD/NAD-linked reductases, dimerisation (C-terminal) domain"/>
    <property type="match status" value="1"/>
</dbReference>
<dbReference type="SUPFAM" id="SSF51905">
    <property type="entry name" value="FAD/NAD(P)-binding domain"/>
    <property type="match status" value="1"/>
</dbReference>
<dbReference type="PRINTS" id="PR00368">
    <property type="entry name" value="FADPNR"/>
</dbReference>
<evidence type="ECO:0000256" key="3">
    <source>
        <dbReference type="ARBA" id="ARBA00012608"/>
    </source>
</evidence>
<evidence type="ECO:0000256" key="7">
    <source>
        <dbReference type="ARBA" id="ARBA00022827"/>
    </source>
</evidence>
<keyword evidence="8 13" id="KW-0560">Oxidoreductase</keyword>
<evidence type="ECO:0000256" key="11">
    <source>
        <dbReference type="ARBA" id="ARBA00023284"/>
    </source>
</evidence>
<name>A0ABV4DW40_9CLOT</name>
<evidence type="ECO:0000259" key="14">
    <source>
        <dbReference type="Pfam" id="PF02852"/>
    </source>
</evidence>
<dbReference type="NCBIfam" id="TIGR01350">
    <property type="entry name" value="lipoamide_DH"/>
    <property type="match status" value="1"/>
</dbReference>
<dbReference type="InterPro" id="IPR016156">
    <property type="entry name" value="FAD/NAD-linked_Rdtase_dimer_sf"/>
</dbReference>
<evidence type="ECO:0000256" key="1">
    <source>
        <dbReference type="ARBA" id="ARBA00004496"/>
    </source>
</evidence>
<feature type="domain" description="FAD/NAD(P)-binding" evidence="15">
    <location>
        <begin position="36"/>
        <end position="355"/>
    </location>
</feature>
<dbReference type="InterPro" id="IPR004099">
    <property type="entry name" value="Pyr_nucl-diS_OxRdtase_dimer"/>
</dbReference>
<protein>
    <recommendedName>
        <fullName evidence="4 13">Dihydrolipoyl dehydrogenase</fullName>
        <ecNumber evidence="3 13">1.8.1.4</ecNumber>
    </recommendedName>
</protein>
<accession>A0ABV4DW40</accession>
<gene>
    <name evidence="16" type="primary">lpdA</name>
    <name evidence="16" type="ORF">AB8S09_04300</name>
</gene>
<comment type="miscellaneous">
    <text evidence="13">The active site is a redox-active disulfide bond.</text>
</comment>
<dbReference type="Pfam" id="PF02852">
    <property type="entry name" value="Pyr_redox_dim"/>
    <property type="match status" value="1"/>
</dbReference>
<keyword evidence="10" id="KW-1015">Disulfide bond</keyword>
<dbReference type="InterPro" id="IPR036188">
    <property type="entry name" value="FAD/NAD-bd_sf"/>
</dbReference>
<keyword evidence="6 13" id="KW-0285">Flavoprotein</keyword>
<dbReference type="PANTHER" id="PTHR22912">
    <property type="entry name" value="DISULFIDE OXIDOREDUCTASE"/>
    <property type="match status" value="1"/>
</dbReference>
<evidence type="ECO:0000256" key="8">
    <source>
        <dbReference type="ARBA" id="ARBA00023002"/>
    </source>
</evidence>
<keyword evidence="11 13" id="KW-0676">Redox-active center</keyword>
<evidence type="ECO:0000256" key="6">
    <source>
        <dbReference type="ARBA" id="ARBA00022630"/>
    </source>
</evidence>
<comment type="cofactor">
    <cofactor evidence="13">
        <name>FAD</name>
        <dbReference type="ChEBI" id="CHEBI:57692"/>
    </cofactor>
    <text evidence="13">Binds 1 FAD per subunit.</text>
</comment>
<evidence type="ECO:0000256" key="4">
    <source>
        <dbReference type="ARBA" id="ARBA00016961"/>
    </source>
</evidence>
<dbReference type="PANTHER" id="PTHR22912:SF217">
    <property type="entry name" value="DIHYDROLIPOYL DEHYDROGENASE"/>
    <property type="match status" value="1"/>
</dbReference>
<keyword evidence="9 13" id="KW-0520">NAD</keyword>
<dbReference type="Gene3D" id="3.50.50.60">
    <property type="entry name" value="FAD/NAD(P)-binding domain"/>
    <property type="match status" value="2"/>
</dbReference>
<keyword evidence="17" id="KW-1185">Reference proteome</keyword>